<evidence type="ECO:0000313" key="1">
    <source>
        <dbReference type="EMBL" id="GIH08285.1"/>
    </source>
</evidence>
<name>A0A8J3QEU5_9ACTN</name>
<dbReference type="RefSeq" id="WP_203912044.1">
    <property type="nucleotide sequence ID" value="NZ_BONY01000047.1"/>
</dbReference>
<organism evidence="1 2">
    <name type="scientific">Rhizocola hellebori</name>
    <dbReference type="NCBI Taxonomy" id="1392758"/>
    <lineage>
        <taxon>Bacteria</taxon>
        <taxon>Bacillati</taxon>
        <taxon>Actinomycetota</taxon>
        <taxon>Actinomycetes</taxon>
        <taxon>Micromonosporales</taxon>
        <taxon>Micromonosporaceae</taxon>
        <taxon>Rhizocola</taxon>
    </lineage>
</organism>
<evidence type="ECO:0008006" key="3">
    <source>
        <dbReference type="Google" id="ProtNLM"/>
    </source>
</evidence>
<dbReference type="GO" id="GO:0003677">
    <property type="term" value="F:DNA binding"/>
    <property type="evidence" value="ECO:0007669"/>
    <property type="project" value="InterPro"/>
</dbReference>
<reference evidence="1" key="1">
    <citation type="submission" date="2021-01" db="EMBL/GenBank/DDBJ databases">
        <title>Whole genome shotgun sequence of Rhizocola hellebori NBRC 109834.</title>
        <authorList>
            <person name="Komaki H."/>
            <person name="Tamura T."/>
        </authorList>
    </citation>
    <scope>NUCLEOTIDE SEQUENCE</scope>
    <source>
        <strain evidence="1">NBRC 109834</strain>
    </source>
</reference>
<evidence type="ECO:0000313" key="2">
    <source>
        <dbReference type="Proteomes" id="UP000612899"/>
    </source>
</evidence>
<keyword evidence="2" id="KW-1185">Reference proteome</keyword>
<accession>A0A8J3QEU5</accession>
<dbReference type="AlphaFoldDB" id="A0A8J3QEU5"/>
<dbReference type="InterPro" id="IPR036894">
    <property type="entry name" value="YbaB-like_sf"/>
</dbReference>
<dbReference type="Proteomes" id="UP000612899">
    <property type="component" value="Unassembled WGS sequence"/>
</dbReference>
<dbReference type="InterPro" id="IPR004401">
    <property type="entry name" value="YbaB/EbfC"/>
</dbReference>
<proteinExistence type="predicted"/>
<dbReference type="Gene3D" id="3.30.1310.10">
    <property type="entry name" value="Nucleoid-associated protein YbaB-like domain"/>
    <property type="match status" value="1"/>
</dbReference>
<protein>
    <recommendedName>
        <fullName evidence="3">YbaB/EbfC family DNA-binding protein</fullName>
    </recommendedName>
</protein>
<sequence length="143" mass="15756">MWGGDPGAGGLLDPDSAHEQVARWRDRVDRMASDTKAMSDRLRQAQVTATDVNGMVEVTVDVSGRLVNLRLNERARRASPEAIAATIMQTIAMAAGQMGERAQQIITETMGEESAAGREMAQRMVQHLRPPDQAAGDERERWR</sequence>
<dbReference type="Pfam" id="PF02575">
    <property type="entry name" value="YbaB_DNA_bd"/>
    <property type="match status" value="1"/>
</dbReference>
<comment type="caution">
    <text evidence="1">The sequence shown here is derived from an EMBL/GenBank/DDBJ whole genome shotgun (WGS) entry which is preliminary data.</text>
</comment>
<dbReference type="SUPFAM" id="SSF82607">
    <property type="entry name" value="YbaB-like"/>
    <property type="match status" value="1"/>
</dbReference>
<dbReference type="EMBL" id="BONY01000047">
    <property type="protein sequence ID" value="GIH08285.1"/>
    <property type="molecule type" value="Genomic_DNA"/>
</dbReference>
<gene>
    <name evidence="1" type="ORF">Rhe02_63520</name>
</gene>